<name>A0AAN9XGR8_PSOTE</name>
<gene>
    <name evidence="3" type="ORF">VNO78_19987</name>
</gene>
<dbReference type="Proteomes" id="UP001386955">
    <property type="component" value="Unassembled WGS sequence"/>
</dbReference>
<accession>A0AAN9XGR8</accession>
<feature type="domain" description="DUF7651" evidence="2">
    <location>
        <begin position="40"/>
        <end position="140"/>
    </location>
</feature>
<reference evidence="3 4" key="1">
    <citation type="submission" date="2024-01" db="EMBL/GenBank/DDBJ databases">
        <title>The genomes of 5 underutilized Papilionoideae crops provide insights into root nodulation and disease resistanc.</title>
        <authorList>
            <person name="Jiang F."/>
        </authorList>
    </citation>
    <scope>NUCLEOTIDE SEQUENCE [LARGE SCALE GENOMIC DNA]</scope>
    <source>
        <strain evidence="3">DUOXIRENSHENG_FW03</strain>
        <tissue evidence="3">Leaves</tissue>
    </source>
</reference>
<organism evidence="3 4">
    <name type="scientific">Psophocarpus tetragonolobus</name>
    <name type="common">Winged bean</name>
    <name type="synonym">Dolichos tetragonolobus</name>
    <dbReference type="NCBI Taxonomy" id="3891"/>
    <lineage>
        <taxon>Eukaryota</taxon>
        <taxon>Viridiplantae</taxon>
        <taxon>Streptophyta</taxon>
        <taxon>Embryophyta</taxon>
        <taxon>Tracheophyta</taxon>
        <taxon>Spermatophyta</taxon>
        <taxon>Magnoliopsida</taxon>
        <taxon>eudicotyledons</taxon>
        <taxon>Gunneridae</taxon>
        <taxon>Pentapetalae</taxon>
        <taxon>rosids</taxon>
        <taxon>fabids</taxon>
        <taxon>Fabales</taxon>
        <taxon>Fabaceae</taxon>
        <taxon>Papilionoideae</taxon>
        <taxon>50 kb inversion clade</taxon>
        <taxon>NPAAA clade</taxon>
        <taxon>indigoferoid/millettioid clade</taxon>
        <taxon>Phaseoleae</taxon>
        <taxon>Psophocarpus</taxon>
    </lineage>
</organism>
<dbReference type="InterPro" id="IPR056068">
    <property type="entry name" value="EMF2-like_DUF7651"/>
</dbReference>
<evidence type="ECO:0000259" key="2">
    <source>
        <dbReference type="Pfam" id="PF24663"/>
    </source>
</evidence>
<keyword evidence="4" id="KW-1185">Reference proteome</keyword>
<evidence type="ECO:0000313" key="4">
    <source>
        <dbReference type="Proteomes" id="UP001386955"/>
    </source>
</evidence>
<proteinExistence type="predicted"/>
<feature type="compositionally biased region" description="Basic and acidic residues" evidence="1">
    <location>
        <begin position="31"/>
        <end position="41"/>
    </location>
</feature>
<dbReference type="EMBL" id="JAYMYS010000005">
    <property type="protein sequence ID" value="KAK7391570.1"/>
    <property type="molecule type" value="Genomic_DNA"/>
</dbReference>
<evidence type="ECO:0000256" key="1">
    <source>
        <dbReference type="SAM" id="MobiDB-lite"/>
    </source>
</evidence>
<protein>
    <recommendedName>
        <fullName evidence="2">DUF7651 domain-containing protein</fullName>
    </recommendedName>
</protein>
<dbReference type="AlphaFoldDB" id="A0AAN9XGR8"/>
<sequence>MMGSMSDIPESSSSRRPFVPVAGSQRSNQSNRKDNWESLSTEEKVDAENSLALYCRPVELYNIIKARAKEYEQSYDVGPIFTFQGPSGLDGSGNTIVELNFMLPEVEKLAARVNSGKYFLLIFTSAENPISLSTINASPLPVEVASNLCEIRFNS</sequence>
<dbReference type="Pfam" id="PF24663">
    <property type="entry name" value="DUF7651"/>
    <property type="match status" value="1"/>
</dbReference>
<feature type="region of interest" description="Disordered" evidence="1">
    <location>
        <begin position="1"/>
        <end position="41"/>
    </location>
</feature>
<evidence type="ECO:0000313" key="3">
    <source>
        <dbReference type="EMBL" id="KAK7391570.1"/>
    </source>
</evidence>
<comment type="caution">
    <text evidence="3">The sequence shown here is derived from an EMBL/GenBank/DDBJ whole genome shotgun (WGS) entry which is preliminary data.</text>
</comment>